<reference evidence="2 3" key="1">
    <citation type="submission" date="2023-06" db="EMBL/GenBank/DDBJ databases">
        <title>Cellulomonas sp. MW9 Whole genome sequence.</title>
        <authorList>
            <person name="Park S."/>
        </authorList>
    </citation>
    <scope>NUCLEOTIDE SEQUENCE [LARGE SCALE GENOMIC DNA]</scope>
    <source>
        <strain evidence="2 3">MW9</strain>
    </source>
</reference>
<dbReference type="Gene3D" id="3.10.450.50">
    <property type="match status" value="1"/>
</dbReference>
<gene>
    <name evidence="2" type="ORF">QRT05_11000</name>
</gene>
<dbReference type="RefSeq" id="WP_289447274.1">
    <property type="nucleotide sequence ID" value="NZ_JAUCGR010000002.1"/>
</dbReference>
<evidence type="ECO:0000313" key="2">
    <source>
        <dbReference type="EMBL" id="MDM7831862.1"/>
    </source>
</evidence>
<comment type="caution">
    <text evidence="2">The sequence shown here is derived from an EMBL/GenBank/DDBJ whole genome shotgun (WGS) entry which is preliminary data.</text>
</comment>
<evidence type="ECO:0000313" key="3">
    <source>
        <dbReference type="Proteomes" id="UP001321453"/>
    </source>
</evidence>
<proteinExistence type="predicted"/>
<sequence>MTTPDPLEFAAAWVAAWNAHDLEAVLSHFREDVVFTSPVATRVVPDSGGVIRGKGALRAYWTRGLELIPDLRFSVERVFAGVDVLVISYRNQRGALVDEVLVFRDGLVIEGHGTYLTGDDNPAGVVDAA</sequence>
<dbReference type="InterPro" id="IPR037401">
    <property type="entry name" value="SnoaL-like"/>
</dbReference>
<accession>A0ABT7SA01</accession>
<dbReference type="Proteomes" id="UP001321453">
    <property type="component" value="Unassembled WGS sequence"/>
</dbReference>
<dbReference type="SUPFAM" id="SSF54427">
    <property type="entry name" value="NTF2-like"/>
    <property type="match status" value="1"/>
</dbReference>
<dbReference type="Pfam" id="PF12680">
    <property type="entry name" value="SnoaL_2"/>
    <property type="match status" value="1"/>
</dbReference>
<organism evidence="2 3">
    <name type="scientific">Cellulomonas edaphi</name>
    <dbReference type="NCBI Taxonomy" id="3053468"/>
    <lineage>
        <taxon>Bacteria</taxon>
        <taxon>Bacillati</taxon>
        <taxon>Actinomycetota</taxon>
        <taxon>Actinomycetes</taxon>
        <taxon>Micrococcales</taxon>
        <taxon>Cellulomonadaceae</taxon>
        <taxon>Cellulomonas</taxon>
    </lineage>
</organism>
<dbReference type="EMBL" id="JAUCGR010000002">
    <property type="protein sequence ID" value="MDM7831862.1"/>
    <property type="molecule type" value="Genomic_DNA"/>
</dbReference>
<name>A0ABT7SA01_9CELL</name>
<evidence type="ECO:0000259" key="1">
    <source>
        <dbReference type="Pfam" id="PF12680"/>
    </source>
</evidence>
<keyword evidence="3" id="KW-1185">Reference proteome</keyword>
<feature type="domain" description="SnoaL-like" evidence="1">
    <location>
        <begin position="11"/>
        <end position="92"/>
    </location>
</feature>
<protein>
    <submittedName>
        <fullName evidence="2">Nuclear transport factor 2 family protein</fullName>
    </submittedName>
</protein>
<dbReference type="InterPro" id="IPR032710">
    <property type="entry name" value="NTF2-like_dom_sf"/>
</dbReference>